<proteinExistence type="predicted"/>
<accession>A0A368FS66</accession>
<dbReference type="STRING" id="29170.A0A368FS66"/>
<comment type="caution">
    <text evidence="3">The sequence shown here is derived from an EMBL/GenBank/DDBJ whole genome shotgun (WGS) entry which is preliminary data.</text>
</comment>
<dbReference type="GO" id="GO:0050201">
    <property type="term" value="F:fucokinase activity"/>
    <property type="evidence" value="ECO:0007669"/>
    <property type="project" value="TreeGrafter"/>
</dbReference>
<organism evidence="3 4">
    <name type="scientific">Ancylostoma caninum</name>
    <name type="common">Dog hookworm</name>
    <dbReference type="NCBI Taxonomy" id="29170"/>
    <lineage>
        <taxon>Eukaryota</taxon>
        <taxon>Metazoa</taxon>
        <taxon>Ecdysozoa</taxon>
        <taxon>Nematoda</taxon>
        <taxon>Chromadorea</taxon>
        <taxon>Rhabditida</taxon>
        <taxon>Rhabditina</taxon>
        <taxon>Rhabditomorpha</taxon>
        <taxon>Strongyloidea</taxon>
        <taxon>Ancylostomatidae</taxon>
        <taxon>Ancylostomatinae</taxon>
        <taxon>Ancylostoma</taxon>
    </lineage>
</organism>
<keyword evidence="2" id="KW-0418">Kinase</keyword>
<dbReference type="InterPro" id="IPR052203">
    <property type="entry name" value="GHMP_Kinase-Related"/>
</dbReference>
<gene>
    <name evidence="3" type="ORF">ANCCAN_19819</name>
</gene>
<dbReference type="OrthoDB" id="271303at2759"/>
<protein>
    <submittedName>
        <fullName evidence="3">Uncharacterized protein</fullName>
    </submittedName>
</protein>
<dbReference type="AlphaFoldDB" id="A0A368FS66"/>
<dbReference type="GO" id="GO:0042352">
    <property type="term" value="P:GDP-L-fucose salvage"/>
    <property type="evidence" value="ECO:0007669"/>
    <property type="project" value="TreeGrafter"/>
</dbReference>
<dbReference type="PANTHER" id="PTHR32463">
    <property type="entry name" value="L-FUCOSE KINASE"/>
    <property type="match status" value="1"/>
</dbReference>
<dbReference type="Proteomes" id="UP000252519">
    <property type="component" value="Unassembled WGS sequence"/>
</dbReference>
<name>A0A368FS66_ANCCA</name>
<dbReference type="PANTHER" id="PTHR32463:SF0">
    <property type="entry name" value="L-FUCOSE KINASE"/>
    <property type="match status" value="1"/>
</dbReference>
<dbReference type="EMBL" id="JOJR01000794">
    <property type="protein sequence ID" value="RCN34338.1"/>
    <property type="molecule type" value="Genomic_DNA"/>
</dbReference>
<evidence type="ECO:0000256" key="1">
    <source>
        <dbReference type="ARBA" id="ARBA00022679"/>
    </source>
</evidence>
<reference evidence="3 4" key="1">
    <citation type="submission" date="2014-10" db="EMBL/GenBank/DDBJ databases">
        <title>Draft genome of the hookworm Ancylostoma caninum.</title>
        <authorList>
            <person name="Mitreva M."/>
        </authorList>
    </citation>
    <scope>NUCLEOTIDE SEQUENCE [LARGE SCALE GENOMIC DNA]</scope>
    <source>
        <strain evidence="3 4">Baltimore</strain>
    </source>
</reference>
<sequence>MMLRRSQVVKVEHLCASRGLSVLNESLLESSKILILLLGASNESLPLGAAFHVPADCQVVETPWIAMDCPIVNAIKNVNELAENTDKGVWICGTDAFWKIKEPKRFSFARSEIAAFCFEGRSSDCQSHGVYELDEEDMVNSIHYRCEATSSNPKVVLALIYLPPAISTRFLSLYSVFPISRSTYYGIDSGAFGLKVFSFIKYRFSG</sequence>
<keyword evidence="4" id="KW-1185">Reference proteome</keyword>
<evidence type="ECO:0000313" key="4">
    <source>
        <dbReference type="Proteomes" id="UP000252519"/>
    </source>
</evidence>
<evidence type="ECO:0000313" key="3">
    <source>
        <dbReference type="EMBL" id="RCN34338.1"/>
    </source>
</evidence>
<evidence type="ECO:0000256" key="2">
    <source>
        <dbReference type="ARBA" id="ARBA00022777"/>
    </source>
</evidence>
<keyword evidence="1" id="KW-0808">Transferase</keyword>